<proteinExistence type="predicted"/>
<evidence type="ECO:0000313" key="2">
    <source>
        <dbReference type="Proteomes" id="UP001156102"/>
    </source>
</evidence>
<name>A0AA41X2W5_9BACI</name>
<evidence type="ECO:0000313" key="1">
    <source>
        <dbReference type="EMBL" id="MCP8967941.1"/>
    </source>
</evidence>
<dbReference type="EMBL" id="JANCLT010000002">
    <property type="protein sequence ID" value="MCP8967941.1"/>
    <property type="molecule type" value="Genomic_DNA"/>
</dbReference>
<keyword evidence="2" id="KW-1185">Reference proteome</keyword>
<accession>A0AA41X2W5</accession>
<dbReference type="RefSeq" id="WP_254757845.1">
    <property type="nucleotide sequence ID" value="NZ_JANCLT010000002.1"/>
</dbReference>
<comment type="caution">
    <text evidence="1">The sequence shown here is derived from an EMBL/GenBank/DDBJ whole genome shotgun (WGS) entry which is preliminary data.</text>
</comment>
<protein>
    <submittedName>
        <fullName evidence="1">Uncharacterized protein</fullName>
    </submittedName>
</protein>
<reference evidence="1" key="1">
    <citation type="submission" date="2022-07" db="EMBL/GenBank/DDBJ databases">
        <authorList>
            <person name="Li W.-J."/>
            <person name="Deng Q.-Q."/>
        </authorList>
    </citation>
    <scope>NUCLEOTIDE SEQUENCE</scope>
    <source>
        <strain evidence="1">SYSU M60031</strain>
    </source>
</reference>
<sequence>MLEKVKAVFGQGVTAEIRLPKDTYELGETIVGDIVVKGAKRKAVLIEGAAVVFAPLGLDKDAKARLMPVKQRSFPVGAEEAMFVPFSYSIPADLDIKRDSAAYELTAKLMVDSRWEDYGSAQLQLTLPDNGEPQDHLPYEDPANIYLDELKARKPF</sequence>
<gene>
    <name evidence="1" type="ORF">NK662_05230</name>
</gene>
<organism evidence="1 2">
    <name type="scientific">Ectobacillus ponti</name>
    <dbReference type="NCBI Taxonomy" id="2961894"/>
    <lineage>
        <taxon>Bacteria</taxon>
        <taxon>Bacillati</taxon>
        <taxon>Bacillota</taxon>
        <taxon>Bacilli</taxon>
        <taxon>Bacillales</taxon>
        <taxon>Bacillaceae</taxon>
        <taxon>Ectobacillus</taxon>
    </lineage>
</organism>
<dbReference type="AlphaFoldDB" id="A0AA41X2W5"/>
<dbReference type="Proteomes" id="UP001156102">
    <property type="component" value="Unassembled WGS sequence"/>
</dbReference>